<evidence type="ECO:0000259" key="12">
    <source>
        <dbReference type="PROSITE" id="PS50222"/>
    </source>
</evidence>
<feature type="domain" description="PPIase FKBP-type" evidence="11">
    <location>
        <begin position="145"/>
        <end position="233"/>
    </location>
</feature>
<keyword evidence="9 10" id="KW-0413">Isomerase</keyword>
<evidence type="ECO:0000256" key="1">
    <source>
        <dbReference type="ARBA" id="ARBA00000971"/>
    </source>
</evidence>
<evidence type="ECO:0000256" key="8">
    <source>
        <dbReference type="ARBA" id="ARBA00023180"/>
    </source>
</evidence>
<evidence type="ECO:0000256" key="9">
    <source>
        <dbReference type="ARBA" id="ARBA00023235"/>
    </source>
</evidence>
<dbReference type="PROSITE" id="PS00018">
    <property type="entry name" value="EF_HAND_1"/>
    <property type="match status" value="2"/>
</dbReference>
<reference evidence="13 14" key="1">
    <citation type="submission" date="2024-02" db="EMBL/GenBank/DDBJ databases">
        <authorList>
            <person name="Daric V."/>
            <person name="Darras S."/>
        </authorList>
    </citation>
    <scope>NUCLEOTIDE SEQUENCE [LARGE SCALE GENOMIC DNA]</scope>
</reference>
<keyword evidence="8" id="KW-0325">Glycoprotein</keyword>
<dbReference type="PANTHER" id="PTHR46222:SF3">
    <property type="entry name" value="PEPTIDYLPROLYL ISOMERASE"/>
    <property type="match status" value="1"/>
</dbReference>
<dbReference type="Gene3D" id="3.10.50.40">
    <property type="match status" value="1"/>
</dbReference>
<dbReference type="InterPro" id="IPR001179">
    <property type="entry name" value="PPIase_FKBP_dom"/>
</dbReference>
<keyword evidence="3" id="KW-0732">Signal</keyword>
<evidence type="ECO:0000256" key="2">
    <source>
        <dbReference type="ARBA" id="ARBA00013194"/>
    </source>
</evidence>
<dbReference type="EC" id="5.2.1.8" evidence="2 10"/>
<dbReference type="SUPFAM" id="SSF54534">
    <property type="entry name" value="FKBP-like"/>
    <property type="match status" value="1"/>
</dbReference>
<dbReference type="PROSITE" id="PS50059">
    <property type="entry name" value="FKBP_PPIASE"/>
    <property type="match status" value="1"/>
</dbReference>
<dbReference type="InterPro" id="IPR002048">
    <property type="entry name" value="EF_hand_dom"/>
</dbReference>
<comment type="catalytic activity">
    <reaction evidence="1 10">
        <text>[protein]-peptidylproline (omega=180) = [protein]-peptidylproline (omega=0)</text>
        <dbReference type="Rhea" id="RHEA:16237"/>
        <dbReference type="Rhea" id="RHEA-COMP:10747"/>
        <dbReference type="Rhea" id="RHEA-COMP:10748"/>
        <dbReference type="ChEBI" id="CHEBI:83833"/>
        <dbReference type="ChEBI" id="CHEBI:83834"/>
        <dbReference type="EC" id="5.2.1.8"/>
    </reaction>
</comment>
<dbReference type="Proteomes" id="UP001642483">
    <property type="component" value="Unassembled WGS sequence"/>
</dbReference>
<evidence type="ECO:0000313" key="14">
    <source>
        <dbReference type="Proteomes" id="UP001642483"/>
    </source>
</evidence>
<evidence type="ECO:0000256" key="10">
    <source>
        <dbReference type="PROSITE-ProRule" id="PRU00277"/>
    </source>
</evidence>
<sequence length="329" mass="37567">MKMKKVENYWTRFCRKVSLLYERIITICSTYQTRYKTVLLNCDSLCPRLDKITTKMQFACLLRIDCLKGDNQTLHNCSCIMNILFEYSVYKNHHLMFIMSKKPFKTLLIAVSLLSTSLHLSHCTPHFKIDVLYKPPECERESKYGDQMFVHFVGKKADTGETFDKSIEEKPYRFQLGTGEVIEGFDEGLVNMCPGEKRKLTVPPHMAYGHGGGHLPQMPGGTLVFEVELVHAEEGPRHPKVFKEMDIDGDKFLSKFELREYLRKEVTDANAKPMSLDDEVKLIDDILAMEDVDKDGYISHTEFSVSSIGYLSEFGDESTPNALAPSTGT</sequence>
<proteinExistence type="predicted"/>
<evidence type="ECO:0000313" key="13">
    <source>
        <dbReference type="EMBL" id="CAK8673382.1"/>
    </source>
</evidence>
<keyword evidence="4" id="KW-0677">Repeat</keyword>
<organism evidence="13 14">
    <name type="scientific">Clavelina lepadiformis</name>
    <name type="common">Light-bulb sea squirt</name>
    <name type="synonym">Ascidia lepadiformis</name>
    <dbReference type="NCBI Taxonomy" id="159417"/>
    <lineage>
        <taxon>Eukaryota</taxon>
        <taxon>Metazoa</taxon>
        <taxon>Chordata</taxon>
        <taxon>Tunicata</taxon>
        <taxon>Ascidiacea</taxon>
        <taxon>Aplousobranchia</taxon>
        <taxon>Clavelinidae</taxon>
        <taxon>Clavelina</taxon>
    </lineage>
</organism>
<dbReference type="PANTHER" id="PTHR46222">
    <property type="entry name" value="PEPTIDYL-PROLYL CIS-TRANS ISOMERASE FKBP7/14"/>
    <property type="match status" value="1"/>
</dbReference>
<dbReference type="InterPro" id="IPR011992">
    <property type="entry name" value="EF-hand-dom_pair"/>
</dbReference>
<feature type="domain" description="EF-hand" evidence="12">
    <location>
        <begin position="240"/>
        <end position="268"/>
    </location>
</feature>
<keyword evidence="5" id="KW-0256">Endoplasmic reticulum</keyword>
<evidence type="ECO:0000256" key="6">
    <source>
        <dbReference type="ARBA" id="ARBA00022837"/>
    </source>
</evidence>
<dbReference type="InterPro" id="IPR052273">
    <property type="entry name" value="PPIase_FKBP"/>
</dbReference>
<dbReference type="InterPro" id="IPR018247">
    <property type="entry name" value="EF_Hand_1_Ca_BS"/>
</dbReference>
<evidence type="ECO:0000259" key="11">
    <source>
        <dbReference type="PROSITE" id="PS50059"/>
    </source>
</evidence>
<name>A0ABP0F524_CLALP</name>
<evidence type="ECO:0000256" key="3">
    <source>
        <dbReference type="ARBA" id="ARBA00022729"/>
    </source>
</evidence>
<evidence type="ECO:0000256" key="7">
    <source>
        <dbReference type="ARBA" id="ARBA00023110"/>
    </source>
</evidence>
<dbReference type="Pfam" id="PF00254">
    <property type="entry name" value="FKBP_C"/>
    <property type="match status" value="1"/>
</dbReference>
<keyword evidence="14" id="KW-1185">Reference proteome</keyword>
<keyword evidence="6" id="KW-0106">Calcium</keyword>
<accession>A0ABP0F524</accession>
<dbReference type="InterPro" id="IPR046357">
    <property type="entry name" value="PPIase_dom_sf"/>
</dbReference>
<evidence type="ECO:0000256" key="4">
    <source>
        <dbReference type="ARBA" id="ARBA00022737"/>
    </source>
</evidence>
<evidence type="ECO:0000256" key="5">
    <source>
        <dbReference type="ARBA" id="ARBA00022824"/>
    </source>
</evidence>
<gene>
    <name evidence="13" type="ORF">CVLEPA_LOCUS3177</name>
</gene>
<dbReference type="SUPFAM" id="SSF47473">
    <property type="entry name" value="EF-hand"/>
    <property type="match status" value="1"/>
</dbReference>
<dbReference type="Gene3D" id="1.10.238.10">
    <property type="entry name" value="EF-hand"/>
    <property type="match status" value="1"/>
</dbReference>
<dbReference type="Pfam" id="PF13499">
    <property type="entry name" value="EF-hand_7"/>
    <property type="match status" value="1"/>
</dbReference>
<dbReference type="PROSITE" id="PS50222">
    <property type="entry name" value="EF_HAND_2"/>
    <property type="match status" value="1"/>
</dbReference>
<comment type="caution">
    <text evidence="13">The sequence shown here is derived from an EMBL/GenBank/DDBJ whole genome shotgun (WGS) entry which is preliminary data.</text>
</comment>
<protein>
    <recommendedName>
        <fullName evidence="2 10">peptidylprolyl isomerase</fullName>
        <ecNumber evidence="2 10">5.2.1.8</ecNumber>
    </recommendedName>
</protein>
<dbReference type="EMBL" id="CAWYQH010000002">
    <property type="protein sequence ID" value="CAK8673382.1"/>
    <property type="molecule type" value="Genomic_DNA"/>
</dbReference>
<dbReference type="CDD" id="cd00051">
    <property type="entry name" value="EFh"/>
    <property type="match status" value="1"/>
</dbReference>
<keyword evidence="7 10" id="KW-0697">Rotamase</keyword>